<evidence type="ECO:0000313" key="2">
    <source>
        <dbReference type="Proteomes" id="UP001209570"/>
    </source>
</evidence>
<dbReference type="PANTHER" id="PTHR14614">
    <property type="entry name" value="HEPATOCELLULAR CARCINOMA-ASSOCIATED ANTIGEN"/>
    <property type="match status" value="1"/>
</dbReference>
<keyword evidence="2" id="KW-1185">Reference proteome</keyword>
<dbReference type="SUPFAM" id="SSF53335">
    <property type="entry name" value="S-adenosyl-L-methionine-dependent methyltransferases"/>
    <property type="match status" value="1"/>
</dbReference>
<proteinExistence type="predicted"/>
<comment type="caution">
    <text evidence="1">The sequence shown here is derived from an EMBL/GenBank/DDBJ whole genome shotgun (WGS) entry which is preliminary data.</text>
</comment>
<dbReference type="Pfam" id="PF10294">
    <property type="entry name" value="Methyltransf_16"/>
    <property type="match status" value="1"/>
</dbReference>
<protein>
    <submittedName>
        <fullName evidence="1">Uncharacterized protein</fullName>
    </submittedName>
</protein>
<dbReference type="Gene3D" id="3.40.50.150">
    <property type="entry name" value="Vaccinia Virus protein VP39"/>
    <property type="match status" value="1"/>
</dbReference>
<gene>
    <name evidence="1" type="ORF">P43SY_009138</name>
</gene>
<name>A0AAD5M5Q2_PYTIN</name>
<evidence type="ECO:0000313" key="1">
    <source>
        <dbReference type="EMBL" id="KAJ0403071.1"/>
    </source>
</evidence>
<dbReference type="InterPro" id="IPR019410">
    <property type="entry name" value="Methyltransf_16"/>
</dbReference>
<accession>A0AAD5M5Q2</accession>
<dbReference type="AlphaFoldDB" id="A0AAD5M5Q2"/>
<dbReference type="Proteomes" id="UP001209570">
    <property type="component" value="Unassembled WGS sequence"/>
</dbReference>
<reference evidence="1" key="1">
    <citation type="submission" date="2021-12" db="EMBL/GenBank/DDBJ databases">
        <title>Prjna785345.</title>
        <authorList>
            <person name="Rujirawat T."/>
            <person name="Krajaejun T."/>
        </authorList>
    </citation>
    <scope>NUCLEOTIDE SEQUENCE</scope>
    <source>
        <strain evidence="1">Pi057C3</strain>
    </source>
</reference>
<dbReference type="PANTHER" id="PTHR14614:SF109">
    <property type="entry name" value="RIBOSOMAL LYSINE N-METHYLTRANSFERASE 5"/>
    <property type="match status" value="1"/>
</dbReference>
<dbReference type="EMBL" id="JAKCXM010000089">
    <property type="protein sequence ID" value="KAJ0403071.1"/>
    <property type="molecule type" value="Genomic_DNA"/>
</dbReference>
<sequence>MLVNVADRAFELSETLSSEELAPIFADAWTASRVWTASQFLSEHLVQLAAADGFDATASVIELGSGCGLVGLVAATLGAQVLLTDQREALELLTRNAAQNLVTDNERRRVSVHEYRWGVAPQDVLPKSSFDYVLVSDCINPIYGSTSWRQLARSLALLSDESTVTLLSHEARGDDEAMADFLSSRPDANRFRVGFR</sequence>
<dbReference type="InterPro" id="IPR029063">
    <property type="entry name" value="SAM-dependent_MTases_sf"/>
</dbReference>
<organism evidence="1 2">
    <name type="scientific">Pythium insidiosum</name>
    <name type="common">Pythiosis disease agent</name>
    <dbReference type="NCBI Taxonomy" id="114742"/>
    <lineage>
        <taxon>Eukaryota</taxon>
        <taxon>Sar</taxon>
        <taxon>Stramenopiles</taxon>
        <taxon>Oomycota</taxon>
        <taxon>Peronosporomycetes</taxon>
        <taxon>Pythiales</taxon>
        <taxon>Pythiaceae</taxon>
        <taxon>Pythium</taxon>
    </lineage>
</organism>